<reference evidence="4 5" key="1">
    <citation type="journal article" date="2023" name="Plants (Basel)">
        <title>Bridging the Gap: Combining Genomics and Transcriptomics Approaches to Understand Stylosanthes scabra, an Orphan Legume from the Brazilian Caatinga.</title>
        <authorList>
            <person name="Ferreira-Neto J.R.C."/>
            <person name="da Silva M.D."/>
            <person name="Binneck E."/>
            <person name="de Melo N.F."/>
            <person name="da Silva R.H."/>
            <person name="de Melo A.L.T.M."/>
            <person name="Pandolfi V."/>
            <person name="Bustamante F.O."/>
            <person name="Brasileiro-Vidal A.C."/>
            <person name="Benko-Iseppon A.M."/>
        </authorList>
    </citation>
    <scope>NUCLEOTIDE SEQUENCE [LARGE SCALE GENOMIC DNA]</scope>
    <source>
        <tissue evidence="4">Leaves</tissue>
    </source>
</reference>
<keyword evidence="5" id="KW-1185">Reference proteome</keyword>
<dbReference type="Pfam" id="PF13962">
    <property type="entry name" value="PGG"/>
    <property type="match status" value="1"/>
</dbReference>
<proteinExistence type="predicted"/>
<dbReference type="PANTHER" id="PTHR24177:SF437">
    <property type="entry name" value="ANKYRIN REPEAT PROTEIN"/>
    <property type="match status" value="1"/>
</dbReference>
<keyword evidence="2" id="KW-0812">Transmembrane</keyword>
<accession>A0ABU6UDX9</accession>
<keyword evidence="2" id="KW-0472">Membrane</keyword>
<feature type="region of interest" description="Disordered" evidence="1">
    <location>
        <begin position="165"/>
        <end position="186"/>
    </location>
</feature>
<feature type="domain" description="PGG" evidence="3">
    <location>
        <begin position="33"/>
        <end position="146"/>
    </location>
</feature>
<dbReference type="EMBL" id="JASCZI010121049">
    <property type="protein sequence ID" value="MED6159259.1"/>
    <property type="molecule type" value="Genomic_DNA"/>
</dbReference>
<comment type="caution">
    <text evidence="4">The sequence shown here is derived from an EMBL/GenBank/DDBJ whole genome shotgun (WGS) entry which is preliminary data.</text>
</comment>
<evidence type="ECO:0000313" key="5">
    <source>
        <dbReference type="Proteomes" id="UP001341840"/>
    </source>
</evidence>
<feature type="compositionally biased region" description="Low complexity" evidence="1">
    <location>
        <begin position="173"/>
        <end position="186"/>
    </location>
</feature>
<name>A0ABU6UDX9_9FABA</name>
<sequence>MPPMLIKSTNSEGLTASELFTKEHTKLRKDAESWMKSTAENCMLIATVIATGVFTSAISIPGGVDGNKGKPNYLNITPAFLAFAISDATAFISSAAAILIFLSILVSRYTEYDFYKSLPLKLIFGLVALFCSITTMMVAVASAFFITYYYDSNWMSSSSVQRPLCPTRPPPVSTSSGSGGTTAPTTKAIFYPKKK</sequence>
<evidence type="ECO:0000259" key="3">
    <source>
        <dbReference type="Pfam" id="PF13962"/>
    </source>
</evidence>
<organism evidence="4 5">
    <name type="scientific">Stylosanthes scabra</name>
    <dbReference type="NCBI Taxonomy" id="79078"/>
    <lineage>
        <taxon>Eukaryota</taxon>
        <taxon>Viridiplantae</taxon>
        <taxon>Streptophyta</taxon>
        <taxon>Embryophyta</taxon>
        <taxon>Tracheophyta</taxon>
        <taxon>Spermatophyta</taxon>
        <taxon>Magnoliopsida</taxon>
        <taxon>eudicotyledons</taxon>
        <taxon>Gunneridae</taxon>
        <taxon>Pentapetalae</taxon>
        <taxon>rosids</taxon>
        <taxon>fabids</taxon>
        <taxon>Fabales</taxon>
        <taxon>Fabaceae</taxon>
        <taxon>Papilionoideae</taxon>
        <taxon>50 kb inversion clade</taxon>
        <taxon>dalbergioids sensu lato</taxon>
        <taxon>Dalbergieae</taxon>
        <taxon>Pterocarpus clade</taxon>
        <taxon>Stylosanthes</taxon>
    </lineage>
</organism>
<dbReference type="PANTHER" id="PTHR24177">
    <property type="entry name" value="CASKIN"/>
    <property type="match status" value="1"/>
</dbReference>
<gene>
    <name evidence="4" type="ORF">PIB30_040631</name>
</gene>
<evidence type="ECO:0000256" key="2">
    <source>
        <dbReference type="SAM" id="Phobius"/>
    </source>
</evidence>
<evidence type="ECO:0000313" key="4">
    <source>
        <dbReference type="EMBL" id="MED6159259.1"/>
    </source>
</evidence>
<feature type="transmembrane region" description="Helical" evidence="2">
    <location>
        <begin position="118"/>
        <end position="150"/>
    </location>
</feature>
<protein>
    <recommendedName>
        <fullName evidence="3">PGG domain-containing protein</fullName>
    </recommendedName>
</protein>
<dbReference type="InterPro" id="IPR026961">
    <property type="entry name" value="PGG_dom"/>
</dbReference>
<feature type="transmembrane region" description="Helical" evidence="2">
    <location>
        <begin position="42"/>
        <end position="60"/>
    </location>
</feature>
<dbReference type="Proteomes" id="UP001341840">
    <property type="component" value="Unassembled WGS sequence"/>
</dbReference>
<feature type="transmembrane region" description="Helical" evidence="2">
    <location>
        <begin position="80"/>
        <end position="106"/>
    </location>
</feature>
<keyword evidence="2" id="KW-1133">Transmembrane helix</keyword>
<evidence type="ECO:0000256" key="1">
    <source>
        <dbReference type="SAM" id="MobiDB-lite"/>
    </source>
</evidence>